<accession>A0A1G2D9Y5</accession>
<dbReference type="Gene3D" id="3.30.70.1290">
    <property type="entry name" value="Transposase IS200-like"/>
    <property type="match status" value="1"/>
</dbReference>
<gene>
    <name evidence="2" type="ORF">A3D65_05440</name>
</gene>
<dbReference type="GO" id="GO:0006313">
    <property type="term" value="P:DNA transposition"/>
    <property type="evidence" value="ECO:0007669"/>
    <property type="project" value="InterPro"/>
</dbReference>
<name>A0A1G2D9Y5_9BACT</name>
<feature type="domain" description="Transposase IS200-like" evidence="1">
    <location>
        <begin position="9"/>
        <end position="126"/>
    </location>
</feature>
<sequence>MPRLARVDVGEEVYHVINRANGRMQIFDTADDYSLFERLLREAKELTDMRILAYVLMPNHWHLVLYPKKDGDLGVFMHRLTNAHTRHVHTRTKTIGSGHLYQGRYKSFIVDSDNYLLALIKYVERNPVRAKLVRRCEDWQWGSAFRRINGSQKQVGLLDQSPTPFPHGYTHWINTPDNENDLLVLRSSVNKGVPYGRERWVDAMVSKYHMEATLRMAGRPKKT</sequence>
<dbReference type="AlphaFoldDB" id="A0A1G2D9Y5"/>
<dbReference type="PANTHER" id="PTHR34322">
    <property type="entry name" value="TRANSPOSASE, Y1_TNP DOMAIN-CONTAINING"/>
    <property type="match status" value="1"/>
</dbReference>
<evidence type="ECO:0000313" key="2">
    <source>
        <dbReference type="EMBL" id="OGZ09740.1"/>
    </source>
</evidence>
<dbReference type="SMART" id="SM01321">
    <property type="entry name" value="Y1_Tnp"/>
    <property type="match status" value="1"/>
</dbReference>
<dbReference type="PANTHER" id="PTHR34322:SF2">
    <property type="entry name" value="TRANSPOSASE IS200-LIKE DOMAIN-CONTAINING PROTEIN"/>
    <property type="match status" value="1"/>
</dbReference>
<proteinExistence type="predicted"/>
<comment type="caution">
    <text evidence="2">The sequence shown here is derived from an EMBL/GenBank/DDBJ whole genome shotgun (WGS) entry which is preliminary data.</text>
</comment>
<evidence type="ECO:0000259" key="1">
    <source>
        <dbReference type="SMART" id="SM01321"/>
    </source>
</evidence>
<evidence type="ECO:0000313" key="3">
    <source>
        <dbReference type="Proteomes" id="UP000177996"/>
    </source>
</evidence>
<organism evidence="2 3">
    <name type="scientific">Candidatus Lloydbacteria bacterium RIFCSPHIGHO2_02_FULL_50_13</name>
    <dbReference type="NCBI Taxonomy" id="1798661"/>
    <lineage>
        <taxon>Bacteria</taxon>
        <taxon>Candidatus Lloydiibacteriota</taxon>
    </lineage>
</organism>
<dbReference type="SUPFAM" id="SSF143422">
    <property type="entry name" value="Transposase IS200-like"/>
    <property type="match status" value="1"/>
</dbReference>
<dbReference type="InterPro" id="IPR036515">
    <property type="entry name" value="Transposase_17_sf"/>
</dbReference>
<dbReference type="Proteomes" id="UP000177996">
    <property type="component" value="Unassembled WGS sequence"/>
</dbReference>
<reference evidence="2 3" key="1">
    <citation type="journal article" date="2016" name="Nat. Commun.">
        <title>Thousands of microbial genomes shed light on interconnected biogeochemical processes in an aquifer system.</title>
        <authorList>
            <person name="Anantharaman K."/>
            <person name="Brown C.T."/>
            <person name="Hug L.A."/>
            <person name="Sharon I."/>
            <person name="Castelle C.J."/>
            <person name="Probst A.J."/>
            <person name="Thomas B.C."/>
            <person name="Singh A."/>
            <person name="Wilkins M.J."/>
            <person name="Karaoz U."/>
            <person name="Brodie E.L."/>
            <person name="Williams K.H."/>
            <person name="Hubbard S.S."/>
            <person name="Banfield J.F."/>
        </authorList>
    </citation>
    <scope>NUCLEOTIDE SEQUENCE [LARGE SCALE GENOMIC DNA]</scope>
</reference>
<dbReference type="GO" id="GO:0003677">
    <property type="term" value="F:DNA binding"/>
    <property type="evidence" value="ECO:0007669"/>
    <property type="project" value="InterPro"/>
</dbReference>
<protein>
    <recommendedName>
        <fullName evidence="1">Transposase IS200-like domain-containing protein</fullName>
    </recommendedName>
</protein>
<dbReference type="GO" id="GO:0004803">
    <property type="term" value="F:transposase activity"/>
    <property type="evidence" value="ECO:0007669"/>
    <property type="project" value="InterPro"/>
</dbReference>
<dbReference type="Pfam" id="PF01797">
    <property type="entry name" value="Y1_Tnp"/>
    <property type="match status" value="1"/>
</dbReference>
<dbReference type="EMBL" id="MHLL01000016">
    <property type="protein sequence ID" value="OGZ09740.1"/>
    <property type="molecule type" value="Genomic_DNA"/>
</dbReference>
<dbReference type="InterPro" id="IPR002686">
    <property type="entry name" value="Transposase_17"/>
</dbReference>